<evidence type="ECO:0000256" key="5">
    <source>
        <dbReference type="ARBA" id="ARBA00023242"/>
    </source>
</evidence>
<dbReference type="GO" id="GO:0000127">
    <property type="term" value="C:transcription factor TFIIIC complex"/>
    <property type="evidence" value="ECO:0007669"/>
    <property type="project" value="InterPro"/>
</dbReference>
<dbReference type="EMBL" id="LT598452">
    <property type="protein sequence ID" value="SCV00453.1"/>
    <property type="molecule type" value="Genomic_DNA"/>
</dbReference>
<sequence length="1173" mass="132562">MVILAPDELVERLCEEIAYAGGKLSLVRFWDLVSDLTDNLDNKLKAFVLRCFESHPDMTITKNGKSITNSDYEALFNDCEDVLCTISEDRLYMFLTGYCKKECAVGGLAFELLMEIAKTKEHGINTMDLARKTSQDPRSITGRIKKLGNLVTGVQTIYKGHVVKHLRFHRFGGQEDQQKAYTNMRDSLQKIVEVVKNSKNGVRQLIDLKRELKFDKDKRLSKSFIAAISSLDEAGYLKKVMVISPTSPSVKIRCVKYLKDYKPEEKIINEFEDETDAEEDNEEAQSNELGIAEDEDYELLNAKNATQLLQGKNLVMEDDVKPETKHFLLNRFYPLQNQTFALVDKQGTAGLSSMQAVTMITGNDYKRSFTKCSEYYIDTVGKEKMDSNGFGLVKVYDFEGKRKFYRLFTKPYFKMLTSAEADTGEGDFRPLKPQKKDLKSLSAKSFLPLSNTLRFIGTDGGEKFFWNGELKVPANENAAPRGRKRKIAKDVEEGLLEGSKKLKAREPGGPNKQSDAISVSTEVHELAGSDVAKNTGVSVTDNDVRDRTRAVINIGGFSANSLKSLQRQRAILDAVKSCGGVTFFRDQFFEEVTKLMGSKTTLDKKTIKGDIDLLRSSNKILFRVDQMSGRRIIFLPHVSQKTISDFLVKEKDCKKSYFKDVIKNTDIFFFDSTQRDRFHSGIKSAERIKNFERKTKNGKRITTQKKADKSAEKPVEIALSPSNTLTTDRQSLVQSNMAQYAIKEEADRRSYNVGTKIGVRALVMSAVITEIIGGKIAWELITKLFPNNSLSNLEKQWTTRRIRMGHSGWKALKLKWRKLLVNALKEERATMEDVESLNLLKLINLWEEAEQMHSESDMFLLKNYEENLKKFTLIKDVPSLPHAAGPDMSSMVQRESVLLRKCYTYGNMLGTKVENSSLKKEDEIRAIVRSMLIDKTSAELDDTRPLDGFEKTDVDKTVLDMAKEKQISFLSPSKVQLSETVLELLRKKGDFEMLEKAATYSEHLLIMLKGRKGVIFKEEISNHAAMVCVNLLQAGSMSITSVPILSDEHPMHYTTRKYGFETLMPPLIMLGGKNSWEGVKAQCPIPIGKPFSRLWVNGEGSIRKTVWKQVVALVLLDVSFNPGISVGDLAARSTKLLSPSEIEQVISWCMKAGIISRIDFGGLMTNARWFSVF</sequence>
<dbReference type="Pfam" id="PF20222">
    <property type="entry name" value="DUF6581"/>
    <property type="match status" value="1"/>
</dbReference>
<feature type="domain" description="Transcription factor tau subunit sfc3/Tfc3 C-terminal" evidence="7">
    <location>
        <begin position="749"/>
        <end position="1130"/>
    </location>
</feature>
<evidence type="ECO:0000313" key="9">
    <source>
        <dbReference type="EMBL" id="SCV00453.1"/>
    </source>
</evidence>
<evidence type="ECO:0000256" key="2">
    <source>
        <dbReference type="ARBA" id="ARBA00022553"/>
    </source>
</evidence>
<protein>
    <submittedName>
        <fullName evidence="9">LANO_0F06942g1_1</fullName>
    </submittedName>
</protein>
<dbReference type="PANTHER" id="PTHR15180:SF1">
    <property type="entry name" value="GENERAL TRANSCRIPTION FACTOR 3C POLYPEPTIDE 1"/>
    <property type="match status" value="1"/>
</dbReference>
<evidence type="ECO:0000259" key="8">
    <source>
        <dbReference type="Pfam" id="PF21552"/>
    </source>
</evidence>
<evidence type="ECO:0000259" key="6">
    <source>
        <dbReference type="Pfam" id="PF04182"/>
    </source>
</evidence>
<evidence type="ECO:0000259" key="7">
    <source>
        <dbReference type="Pfam" id="PF20222"/>
    </source>
</evidence>
<dbReference type="GO" id="GO:0005634">
    <property type="term" value="C:nucleus"/>
    <property type="evidence" value="ECO:0007669"/>
    <property type="project" value="UniProtKB-SubCell"/>
</dbReference>
<comment type="subcellular location">
    <subcellularLocation>
        <location evidence="1">Nucleus</location>
    </subcellularLocation>
</comment>
<accession>A0A1G4K8R3</accession>
<gene>
    <name evidence="9" type="ORF">LANO_0F06942G</name>
</gene>
<organism evidence="9 10">
    <name type="scientific">Lachancea nothofagi CBS 11611</name>
    <dbReference type="NCBI Taxonomy" id="1266666"/>
    <lineage>
        <taxon>Eukaryota</taxon>
        <taxon>Fungi</taxon>
        <taxon>Dikarya</taxon>
        <taxon>Ascomycota</taxon>
        <taxon>Saccharomycotina</taxon>
        <taxon>Saccharomycetes</taxon>
        <taxon>Saccharomycetales</taxon>
        <taxon>Saccharomycetaceae</taxon>
        <taxon>Lachancea</taxon>
    </lineage>
</organism>
<evidence type="ECO:0000256" key="1">
    <source>
        <dbReference type="ARBA" id="ARBA00004123"/>
    </source>
</evidence>
<feature type="domain" description="Transcription factor tau 138 kDa subunit extended winged helix" evidence="8">
    <location>
        <begin position="561"/>
        <end position="651"/>
    </location>
</feature>
<dbReference type="GO" id="GO:0006384">
    <property type="term" value="P:transcription initiation at RNA polymerase III promoter"/>
    <property type="evidence" value="ECO:0007669"/>
    <property type="project" value="InterPro"/>
</dbReference>
<dbReference type="CDD" id="cd16169">
    <property type="entry name" value="Tau138_eWH"/>
    <property type="match status" value="1"/>
</dbReference>
<dbReference type="GO" id="GO:0042791">
    <property type="term" value="P:5S class rRNA transcription by RNA polymerase III"/>
    <property type="evidence" value="ECO:0007669"/>
    <property type="project" value="TreeGrafter"/>
</dbReference>
<reference evidence="10" key="1">
    <citation type="submission" date="2016-03" db="EMBL/GenBank/DDBJ databases">
        <authorList>
            <person name="Devillers Hugo."/>
        </authorList>
    </citation>
    <scope>NUCLEOTIDE SEQUENCE [LARGE SCALE GENOMIC DNA]</scope>
</reference>
<name>A0A1G4K8R3_9SACH</name>
<keyword evidence="5" id="KW-0539">Nucleus</keyword>
<keyword evidence="2" id="KW-0597">Phosphoprotein</keyword>
<evidence type="ECO:0000256" key="4">
    <source>
        <dbReference type="ARBA" id="ARBA00023163"/>
    </source>
</evidence>
<dbReference type="Pfam" id="PF21552">
    <property type="entry name" value="WHD_TFC3"/>
    <property type="match status" value="1"/>
</dbReference>
<feature type="domain" description="B-block binding subunit of TFIIIC" evidence="6">
    <location>
        <begin position="107"/>
        <end position="171"/>
    </location>
</feature>
<dbReference type="Proteomes" id="UP000189911">
    <property type="component" value="Chromosome F"/>
</dbReference>
<keyword evidence="3" id="KW-0238">DNA-binding</keyword>
<keyword evidence="4" id="KW-0804">Transcription</keyword>
<dbReference type="InterPro" id="IPR007309">
    <property type="entry name" value="TFIIIC_Bblock-bd"/>
</dbReference>
<keyword evidence="10" id="KW-1185">Reference proteome</keyword>
<proteinExistence type="predicted"/>
<dbReference type="PANTHER" id="PTHR15180">
    <property type="entry name" value="GENERAL TRANSCRIPTION FACTOR 3C POLYPEPTIDE 1"/>
    <property type="match status" value="1"/>
</dbReference>
<dbReference type="AlphaFoldDB" id="A0A1G4K8R3"/>
<dbReference type="Pfam" id="PF04182">
    <property type="entry name" value="B-block_TFIIIC"/>
    <property type="match status" value="1"/>
</dbReference>
<dbReference type="OrthoDB" id="68020at2759"/>
<dbReference type="InterPro" id="IPR049543">
    <property type="entry name" value="WHD_TFC3"/>
</dbReference>
<dbReference type="GO" id="GO:0003677">
    <property type="term" value="F:DNA binding"/>
    <property type="evidence" value="ECO:0007669"/>
    <property type="project" value="UniProtKB-KW"/>
</dbReference>
<dbReference type="InterPro" id="IPR046488">
    <property type="entry name" value="Sfc3/Tfc3_C"/>
</dbReference>
<dbReference type="InterPro" id="IPR044210">
    <property type="entry name" value="Tfc3-like"/>
</dbReference>
<evidence type="ECO:0000313" key="10">
    <source>
        <dbReference type="Proteomes" id="UP000189911"/>
    </source>
</evidence>
<evidence type="ECO:0000256" key="3">
    <source>
        <dbReference type="ARBA" id="ARBA00023125"/>
    </source>
</evidence>
<dbReference type="InterPro" id="IPR035625">
    <property type="entry name" value="Tfc3-like_eWH"/>
</dbReference>